<name>A0AAN6P3N2_9PEZI</name>
<keyword evidence="2" id="KW-1185">Reference proteome</keyword>
<dbReference type="AlphaFoldDB" id="A0AAN6P3N2"/>
<sequence length="162" mass="18351">MFRAEETLLTARPLEGPPRNLITYLAVPETKEEGYGNGKLPGSISVAVFFDDIFNNSGQPNHIEGRGFLVPPLELKFFEYFLQRHLALCLNCRAFPDDPGAEVEELSYEQFVGTATIFSYDDVENRSAMFSDTLQLADFLDGSEMLTKFPLDLTRVYLQRQP</sequence>
<proteinExistence type="predicted"/>
<dbReference type="Proteomes" id="UP001303115">
    <property type="component" value="Unassembled WGS sequence"/>
</dbReference>
<reference evidence="2" key="1">
    <citation type="journal article" date="2023" name="Mol. Phylogenet. Evol.">
        <title>Genome-scale phylogeny and comparative genomics of the fungal order Sordariales.</title>
        <authorList>
            <person name="Hensen N."/>
            <person name="Bonometti L."/>
            <person name="Westerberg I."/>
            <person name="Brannstrom I.O."/>
            <person name="Guillou S."/>
            <person name="Cros-Aarteil S."/>
            <person name="Calhoun S."/>
            <person name="Haridas S."/>
            <person name="Kuo A."/>
            <person name="Mondo S."/>
            <person name="Pangilinan J."/>
            <person name="Riley R."/>
            <person name="LaButti K."/>
            <person name="Andreopoulos B."/>
            <person name="Lipzen A."/>
            <person name="Chen C."/>
            <person name="Yan M."/>
            <person name="Daum C."/>
            <person name="Ng V."/>
            <person name="Clum A."/>
            <person name="Steindorff A."/>
            <person name="Ohm R.A."/>
            <person name="Martin F."/>
            <person name="Silar P."/>
            <person name="Natvig D.O."/>
            <person name="Lalanne C."/>
            <person name="Gautier V."/>
            <person name="Ament-Velasquez S.L."/>
            <person name="Kruys A."/>
            <person name="Hutchinson M.I."/>
            <person name="Powell A.J."/>
            <person name="Barry K."/>
            <person name="Miller A.N."/>
            <person name="Grigoriev I.V."/>
            <person name="Debuchy R."/>
            <person name="Gladieux P."/>
            <person name="Hiltunen Thoren M."/>
            <person name="Johannesson H."/>
        </authorList>
    </citation>
    <scope>NUCLEOTIDE SEQUENCE [LARGE SCALE GENOMIC DNA]</scope>
    <source>
        <strain evidence="2">CBS 284.82</strain>
    </source>
</reference>
<comment type="caution">
    <text evidence="1">The sequence shown here is derived from an EMBL/GenBank/DDBJ whole genome shotgun (WGS) entry which is preliminary data.</text>
</comment>
<feature type="non-terminal residue" evidence="1">
    <location>
        <position position="162"/>
    </location>
</feature>
<evidence type="ECO:0000313" key="1">
    <source>
        <dbReference type="EMBL" id="KAK4031158.1"/>
    </source>
</evidence>
<dbReference type="EMBL" id="MU855092">
    <property type="protein sequence ID" value="KAK4031158.1"/>
    <property type="molecule type" value="Genomic_DNA"/>
</dbReference>
<evidence type="ECO:0000313" key="2">
    <source>
        <dbReference type="Proteomes" id="UP001303115"/>
    </source>
</evidence>
<gene>
    <name evidence="1" type="ORF">C8A01DRAFT_42349</name>
</gene>
<protein>
    <submittedName>
        <fullName evidence="1">Uncharacterized protein</fullName>
    </submittedName>
</protein>
<accession>A0AAN6P3N2</accession>
<organism evidence="1 2">
    <name type="scientific">Parachaetomium inaequale</name>
    <dbReference type="NCBI Taxonomy" id="2588326"/>
    <lineage>
        <taxon>Eukaryota</taxon>
        <taxon>Fungi</taxon>
        <taxon>Dikarya</taxon>
        <taxon>Ascomycota</taxon>
        <taxon>Pezizomycotina</taxon>
        <taxon>Sordariomycetes</taxon>
        <taxon>Sordariomycetidae</taxon>
        <taxon>Sordariales</taxon>
        <taxon>Chaetomiaceae</taxon>
        <taxon>Parachaetomium</taxon>
    </lineage>
</organism>